<accession>B0TUR6</accession>
<gene>
    <name evidence="5" type="primary">astE</name>
    <name evidence="9" type="ordered locus">Shal_2235</name>
</gene>
<dbReference type="GO" id="GO:0016788">
    <property type="term" value="F:hydrolase activity, acting on ester bonds"/>
    <property type="evidence" value="ECO:0007669"/>
    <property type="project" value="UniProtKB-UniRule"/>
</dbReference>
<dbReference type="HOGENOM" id="CLU_071608_0_0_6"/>
<evidence type="ECO:0000256" key="6">
    <source>
        <dbReference type="NCBIfam" id="TIGR03242"/>
    </source>
</evidence>
<feature type="domain" description="AstE/AspA barrel-sandwich hybrid" evidence="7">
    <location>
        <begin position="286"/>
        <end position="358"/>
    </location>
</feature>
<dbReference type="PIRSF" id="PIRSF017020">
    <property type="entry name" value="AstE"/>
    <property type="match status" value="1"/>
</dbReference>
<dbReference type="eggNOG" id="COG2988">
    <property type="taxonomic scope" value="Bacteria"/>
</dbReference>
<evidence type="ECO:0000256" key="3">
    <source>
        <dbReference type="ARBA" id="ARBA00022801"/>
    </source>
</evidence>
<name>B0TUR6_SHEHH</name>
<dbReference type="NCBIfam" id="NF003706">
    <property type="entry name" value="PRK05324.1"/>
    <property type="match status" value="1"/>
</dbReference>
<keyword evidence="2 5" id="KW-0479">Metal-binding</keyword>
<feature type="domain" description="Succinylglutamate desuccinylase/Aspartoacylase catalytic" evidence="8">
    <location>
        <begin position="75"/>
        <end position="268"/>
    </location>
</feature>
<comment type="pathway">
    <text evidence="5">Amino-acid degradation; L-arginine degradation via AST pathway; L-glutamate and succinate from L-arginine: step 5/5.</text>
</comment>
<dbReference type="InterPro" id="IPR007036">
    <property type="entry name" value="Aste_AspA_hybrid_dom"/>
</dbReference>
<evidence type="ECO:0000313" key="9">
    <source>
        <dbReference type="EMBL" id="ABZ76794.1"/>
    </source>
</evidence>
<dbReference type="EMBL" id="CP000931">
    <property type="protein sequence ID" value="ABZ76794.1"/>
    <property type="molecule type" value="Genomic_DNA"/>
</dbReference>
<evidence type="ECO:0000259" key="7">
    <source>
        <dbReference type="Pfam" id="PF04952"/>
    </source>
</evidence>
<comment type="function">
    <text evidence="5">Transforms N(2)-succinylglutamate into succinate and glutamate.</text>
</comment>
<evidence type="ECO:0000256" key="4">
    <source>
        <dbReference type="ARBA" id="ARBA00022833"/>
    </source>
</evidence>
<dbReference type="NCBIfam" id="TIGR03242">
    <property type="entry name" value="arg_catab_astE"/>
    <property type="match status" value="1"/>
</dbReference>
<dbReference type="STRING" id="458817.Shal_2235"/>
<dbReference type="GO" id="GO:0008270">
    <property type="term" value="F:zinc ion binding"/>
    <property type="evidence" value="ECO:0007669"/>
    <property type="project" value="UniProtKB-UniRule"/>
</dbReference>
<comment type="cofactor">
    <cofactor evidence="5">
        <name>Zn(2+)</name>
        <dbReference type="ChEBI" id="CHEBI:29105"/>
    </cofactor>
    <text evidence="5">Binds 1 zinc ion per subunit.</text>
</comment>
<dbReference type="KEGG" id="shl:Shal_2235"/>
<evidence type="ECO:0000313" key="10">
    <source>
        <dbReference type="Proteomes" id="UP000001317"/>
    </source>
</evidence>
<comment type="catalytic activity">
    <reaction evidence="5">
        <text>N-succinyl-L-glutamate + H2O = L-glutamate + succinate</text>
        <dbReference type="Rhea" id="RHEA:15169"/>
        <dbReference type="ChEBI" id="CHEBI:15377"/>
        <dbReference type="ChEBI" id="CHEBI:29985"/>
        <dbReference type="ChEBI" id="CHEBI:30031"/>
        <dbReference type="ChEBI" id="CHEBI:58763"/>
        <dbReference type="EC" id="3.5.1.96"/>
    </reaction>
</comment>
<keyword evidence="4 5" id="KW-0862">Zinc</keyword>
<dbReference type="AlphaFoldDB" id="B0TUR6"/>
<keyword evidence="1 5" id="KW-0056">Arginine metabolism</keyword>
<keyword evidence="3 5" id="KW-0378">Hydrolase</keyword>
<organism evidence="9 10">
    <name type="scientific">Shewanella halifaxensis (strain HAW-EB4)</name>
    <dbReference type="NCBI Taxonomy" id="458817"/>
    <lineage>
        <taxon>Bacteria</taxon>
        <taxon>Pseudomonadati</taxon>
        <taxon>Pseudomonadota</taxon>
        <taxon>Gammaproteobacteria</taxon>
        <taxon>Alteromonadales</taxon>
        <taxon>Shewanellaceae</taxon>
        <taxon>Shewanella</taxon>
    </lineage>
</organism>
<reference evidence="9" key="1">
    <citation type="submission" date="2008-01" db="EMBL/GenBank/DDBJ databases">
        <title>Complete sequence of Shewanella halifaxensis HAW-EB4.</title>
        <authorList>
            <consortium name="US DOE Joint Genome Institute"/>
            <person name="Copeland A."/>
            <person name="Lucas S."/>
            <person name="Lapidus A."/>
            <person name="Glavina del Rio T."/>
            <person name="Dalin E."/>
            <person name="Tice H."/>
            <person name="Bruce D."/>
            <person name="Goodwin L."/>
            <person name="Pitluck S."/>
            <person name="Sims D."/>
            <person name="Brettin T."/>
            <person name="Detter J.C."/>
            <person name="Han C."/>
            <person name="Kuske C.R."/>
            <person name="Schmutz J."/>
            <person name="Larimer F."/>
            <person name="Land M."/>
            <person name="Hauser L."/>
            <person name="Kyrpides N."/>
            <person name="Kim E."/>
            <person name="Zhao J.-S."/>
            <person name="Richardson P."/>
        </authorList>
    </citation>
    <scope>NUCLEOTIDE SEQUENCE [LARGE SCALE GENOMIC DNA]</scope>
    <source>
        <strain evidence="9">HAW-EB4</strain>
    </source>
</reference>
<dbReference type="Gene3D" id="3.40.630.10">
    <property type="entry name" value="Zn peptidases"/>
    <property type="match status" value="1"/>
</dbReference>
<dbReference type="Proteomes" id="UP000001317">
    <property type="component" value="Chromosome"/>
</dbReference>
<dbReference type="InterPro" id="IPR016681">
    <property type="entry name" value="SuccinylGlu_desuccinylase"/>
</dbReference>
<feature type="active site" evidence="5">
    <location>
        <position position="246"/>
    </location>
</feature>
<dbReference type="PANTHER" id="PTHR15162">
    <property type="entry name" value="ASPARTOACYLASE"/>
    <property type="match status" value="1"/>
</dbReference>
<dbReference type="Pfam" id="PF24827">
    <property type="entry name" value="AstE_AspA_cat"/>
    <property type="match status" value="1"/>
</dbReference>
<dbReference type="InterPro" id="IPR055438">
    <property type="entry name" value="AstE_AspA_cat"/>
</dbReference>
<dbReference type="InterPro" id="IPR050178">
    <property type="entry name" value="AspA/AstE_fam"/>
</dbReference>
<protein>
    <recommendedName>
        <fullName evidence="5 6">Succinylglutamate desuccinylase</fullName>
        <ecNumber evidence="5 6">3.5.1.96</ecNumber>
    </recommendedName>
</protein>
<evidence type="ECO:0000256" key="5">
    <source>
        <dbReference type="HAMAP-Rule" id="MF_00767"/>
    </source>
</evidence>
<dbReference type="UniPathway" id="UPA00185">
    <property type="reaction ID" value="UER00283"/>
</dbReference>
<keyword evidence="10" id="KW-1185">Reference proteome</keyword>
<dbReference type="HAMAP" id="MF_00767">
    <property type="entry name" value="Arg_catab_AstE"/>
    <property type="match status" value="1"/>
</dbReference>
<proteinExistence type="inferred from homology"/>
<dbReference type="GO" id="GO:0009017">
    <property type="term" value="F:succinylglutamate desuccinylase activity"/>
    <property type="evidence" value="ECO:0007669"/>
    <property type="project" value="UniProtKB-UniRule"/>
</dbReference>
<dbReference type="PANTHER" id="PTHR15162:SF7">
    <property type="entry name" value="SUCCINYLGLUTAMATE DESUCCINYLASE"/>
    <property type="match status" value="1"/>
</dbReference>
<dbReference type="EC" id="3.5.1.96" evidence="5 6"/>
<evidence type="ECO:0000259" key="8">
    <source>
        <dbReference type="Pfam" id="PF24827"/>
    </source>
</evidence>
<dbReference type="Pfam" id="PF04952">
    <property type="entry name" value="AstE_AspA_hybrid"/>
    <property type="match status" value="1"/>
</dbReference>
<feature type="binding site" evidence="5">
    <location>
        <position position="85"/>
    </location>
    <ligand>
        <name>Zn(2+)</name>
        <dbReference type="ChEBI" id="CHEBI:29105"/>
    </ligand>
</feature>
<dbReference type="SUPFAM" id="SSF53187">
    <property type="entry name" value="Zn-dependent exopeptidases"/>
    <property type="match status" value="1"/>
</dbReference>
<dbReference type="GO" id="GO:0019544">
    <property type="term" value="P:L-arginine catabolic process to L-glutamate"/>
    <property type="evidence" value="ECO:0007669"/>
    <property type="project" value="UniProtKB-UniRule"/>
</dbReference>
<evidence type="ECO:0000256" key="2">
    <source>
        <dbReference type="ARBA" id="ARBA00022723"/>
    </source>
</evidence>
<sequence>MPVVFEISAKIKLTSINKEKFVFHELKQSKDFLALTLAHPQYLPETFEFELDNLIRVEVWDTGVIMFEPLNAKHTKDIVLSCAVHGNETAPIELCNDLMTQLLSENIALKQRVLFLIGNPPAIHNGTRFIDENLNRLFNGAYSRGEGLCNPERVRAQKLEQYIDKFFASQSGERHRMHYDLHTAIRASKHEKFAIYPYRANRKYSKQQIMFLESCGVNTILFHHEPTTTFSYFSSENYHADAFTIELGKVFPMGQNDMTRFIAMKEMLTLLMKGKDLQLPDFDMKRLNLYQVCRSINKHFDDFEFSFANDVENFTAFPKGFTLAKEGGKEVKIEHEFESIVFPNAKVPVGQRTVLCLKSADETLLE</sequence>
<dbReference type="GO" id="GO:0019545">
    <property type="term" value="P:L-arginine catabolic process to succinate"/>
    <property type="evidence" value="ECO:0007669"/>
    <property type="project" value="UniProtKB-UniRule"/>
</dbReference>
<feature type="binding site" evidence="5">
    <location>
        <position position="88"/>
    </location>
    <ligand>
        <name>Zn(2+)</name>
        <dbReference type="ChEBI" id="CHEBI:29105"/>
    </ligand>
</feature>
<evidence type="ECO:0000256" key="1">
    <source>
        <dbReference type="ARBA" id="ARBA00022503"/>
    </source>
</evidence>
<comment type="similarity">
    <text evidence="5">Belongs to the AspA/AstE family. Succinylglutamate desuccinylase subfamily.</text>
</comment>
<feature type="binding site" evidence="5">
    <location>
        <position position="182"/>
    </location>
    <ligand>
        <name>Zn(2+)</name>
        <dbReference type="ChEBI" id="CHEBI:29105"/>
    </ligand>
</feature>
<dbReference type="CDD" id="cd03855">
    <property type="entry name" value="M14_ASTE"/>
    <property type="match status" value="1"/>
</dbReference>